<dbReference type="NCBIfam" id="TIGR04267">
    <property type="entry name" value="mod_HExxH"/>
    <property type="match status" value="1"/>
</dbReference>
<dbReference type="Proteomes" id="UP000002484">
    <property type="component" value="Chromosome"/>
</dbReference>
<keyword evidence="2" id="KW-1185">Reference proteome</keyword>
<dbReference type="RefSeq" id="WP_013428109.1">
    <property type="nucleotide sequence ID" value="NC_014666.1"/>
</dbReference>
<reference evidence="1 2" key="1">
    <citation type="submission" date="2010-10" db="EMBL/GenBank/DDBJ databases">
        <title>Complete sequence of Frankia sp. EuI1c.</title>
        <authorList>
            <consortium name="US DOE Joint Genome Institute"/>
            <person name="Lucas S."/>
            <person name="Copeland A."/>
            <person name="Lapidus A."/>
            <person name="Cheng J.-F."/>
            <person name="Bruce D."/>
            <person name="Goodwin L."/>
            <person name="Pitluck S."/>
            <person name="Chertkov O."/>
            <person name="Detter J.C."/>
            <person name="Han C."/>
            <person name="Tapia R."/>
            <person name="Land M."/>
            <person name="Hauser L."/>
            <person name="Jeffries C."/>
            <person name="Kyrpides N."/>
            <person name="Ivanova N."/>
            <person name="Mikhailova N."/>
            <person name="Beauchemin N."/>
            <person name="Sen A."/>
            <person name="Sur S.A."/>
            <person name="Gtari M."/>
            <person name="Wall L."/>
            <person name="Tisa L."/>
            <person name="Woyke T."/>
        </authorList>
    </citation>
    <scope>NUCLEOTIDE SEQUENCE [LARGE SCALE GENOMIC DNA]</scope>
    <source>
        <strain evidence="2">DSM 45817 / CECT 9037 / EuI1c</strain>
    </source>
</reference>
<organism evidence="1 2">
    <name type="scientific">Pseudofrankia inefficax (strain DSM 45817 / CECT 9037 / DDB 130130 / EuI1c)</name>
    <name type="common">Frankia inefficax</name>
    <dbReference type="NCBI Taxonomy" id="298654"/>
    <lineage>
        <taxon>Bacteria</taxon>
        <taxon>Bacillati</taxon>
        <taxon>Actinomycetota</taxon>
        <taxon>Actinomycetes</taxon>
        <taxon>Frankiales</taxon>
        <taxon>Frankiaceae</taxon>
        <taxon>Pseudofrankia</taxon>
    </lineage>
</organism>
<dbReference type="OrthoDB" id="796761at2"/>
<dbReference type="eggNOG" id="COG0641">
    <property type="taxonomic scope" value="Bacteria"/>
</dbReference>
<evidence type="ECO:0008006" key="3">
    <source>
        <dbReference type="Google" id="ProtNLM"/>
    </source>
</evidence>
<name>E3IX98_PSEI1</name>
<evidence type="ECO:0000313" key="1">
    <source>
        <dbReference type="EMBL" id="ADP84998.1"/>
    </source>
</evidence>
<dbReference type="AlphaFoldDB" id="E3IX98"/>
<dbReference type="KEGG" id="fri:FraEuI1c_7031"/>
<dbReference type="InterPro" id="IPR026337">
    <property type="entry name" value="AKG_HExxH"/>
</dbReference>
<protein>
    <recommendedName>
        <fullName evidence="3">HEXXH motif domain-containing protein</fullName>
    </recommendedName>
</protein>
<accession>E3IX98</accession>
<proteinExistence type="predicted"/>
<gene>
    <name evidence="1" type="ordered locus">FraEuI1c_7031</name>
</gene>
<dbReference type="STRING" id="298654.FraEuI1c_7031"/>
<evidence type="ECO:0000313" key="2">
    <source>
        <dbReference type="Proteomes" id="UP000002484"/>
    </source>
</evidence>
<sequence length="625" mass="66145">MQPITHRLAKAHFDELAAGAGSVEVVAVLRSTQLSKRILMVYSVAEVARAQAPHAYVAAGLDEALETLAAARRASPDAVAEVLLYPHVGAWAVRTLRQLVGPEPDATRSEADLGHLGAIAAVAALRAGQSFETSVRVRDRAVMLPTAGLVRVAAPDGWARLRGPAGTGRVEIVVVREDAGSVVIPVLDLGHGKDSGGGASVWWKASAEPRADASWLALRRLRSVADDHAIELAVDDLDPFRHLEGLDAADRLSAADVAAWQRCLDEAWKILVRPGENRAAAIASGLRCLVPLDPGRGQWAVSASSGDAVGAVGLTPPGNGLVFAATLVHESQHAKLLALLDMVDLCREGETLYYAPWRADPRPIGGLLQGAYAYLGVTSFWRDHRLVARGTSRQVADFEFARWREAVSQTLGVLGSSGMLTELGTAFLAGMASSAGAWSEDPVPAVVRELALDIGAAHATAWRLRNLRPDPTSVTAAARSWLAGQPNADARTISAAIVASPRGQLPEPHLELARLRLVDPGRFARLREEPNRLGATVPNAALADLLLMSGDYAEAARAYHAEIAAGRERPDAWTGLAISHARLGTADQRTLVSRPEVIRAVCQRIGALGGEKADPEAVAAWLVSG</sequence>
<dbReference type="HOGENOM" id="CLU_018916_0_0_11"/>
<dbReference type="InParanoid" id="E3IX98"/>
<dbReference type="EMBL" id="CP002299">
    <property type="protein sequence ID" value="ADP84998.1"/>
    <property type="molecule type" value="Genomic_DNA"/>
</dbReference>